<evidence type="ECO:0000259" key="1">
    <source>
        <dbReference type="PROSITE" id="PS51186"/>
    </source>
</evidence>
<reference evidence="2 3" key="1">
    <citation type="journal article" date="2007" name="Appl. Environ. Microbiol.">
        <title>Isolation of key methanogens for global methane emission from rice paddy fields: a novel isolate affiliated with the clone cluster rice cluster I.</title>
        <authorList>
            <person name="Sakai S."/>
            <person name="Imachi H."/>
            <person name="Sekiguchi Y."/>
            <person name="Ohashi A."/>
            <person name="Harada H."/>
            <person name="Kamagata Y."/>
        </authorList>
    </citation>
    <scope>NUCLEOTIDE SEQUENCE [LARGE SCALE GENOMIC DNA]</scope>
    <source>
        <strain evidence="3">DSM 17711 / JCM 13418 / NBRC 101707 / SANAE</strain>
    </source>
</reference>
<feature type="domain" description="N-acetyltransferase" evidence="1">
    <location>
        <begin position="128"/>
        <end position="279"/>
    </location>
</feature>
<dbReference type="InterPro" id="IPR022525">
    <property type="entry name" value="GNAT_AblB"/>
</dbReference>
<reference evidence="3" key="3">
    <citation type="journal article" date="2011" name="PLoS ONE">
        <title>Genome sequence of a mesophilic hydrogenotrophic methanogen Methanocella paludicola, the first cultivated representative of the order Methanocellales.</title>
        <authorList>
            <person name="Sakai S."/>
            <person name="Takaki Y."/>
            <person name="Shimamura S."/>
            <person name="Sekine M."/>
            <person name="Tajima T."/>
            <person name="Kosugi H."/>
            <person name="Ichikawa N."/>
            <person name="Tasumi E."/>
            <person name="Hiraki A.T."/>
            <person name="Shimizu A."/>
            <person name="Kato Y."/>
            <person name="Nishiko R."/>
            <person name="Mori K."/>
            <person name="Fujita N."/>
            <person name="Imachi H."/>
            <person name="Takai K."/>
        </authorList>
    </citation>
    <scope>NUCLEOTIDE SEQUENCE [LARGE SCALE GENOMIC DNA]</scope>
    <source>
        <strain evidence="3">DSM 17711 / JCM 13418 / NBRC 101707 / SANAE</strain>
    </source>
</reference>
<dbReference type="SUPFAM" id="SSF55729">
    <property type="entry name" value="Acyl-CoA N-acyltransferases (Nat)"/>
    <property type="match status" value="1"/>
</dbReference>
<accession>D1YZW8</accession>
<dbReference type="Gene3D" id="3.40.630.30">
    <property type="match status" value="1"/>
</dbReference>
<protein>
    <submittedName>
        <fullName evidence="2">GCN5-related N-acetyltransferase family protein</fullName>
    </submittedName>
</protein>
<dbReference type="InterPro" id="IPR000182">
    <property type="entry name" value="GNAT_dom"/>
</dbReference>
<dbReference type="CDD" id="cd04301">
    <property type="entry name" value="NAT_SF"/>
    <property type="match status" value="1"/>
</dbReference>
<proteinExistence type="predicted"/>
<dbReference type="Pfam" id="PF00583">
    <property type="entry name" value="Acetyltransf_1"/>
    <property type="match status" value="1"/>
</dbReference>
<dbReference type="eggNOG" id="arCOG04916">
    <property type="taxonomic scope" value="Archaea"/>
</dbReference>
<reference evidence="2 3" key="2">
    <citation type="journal article" date="2008" name="Int. J. Syst. Evol. Microbiol.">
        <title>Methanocella paludicola gen. nov., sp. nov., a methane-producing archaeon, the first isolate of the lineage 'Rice Cluster I', and proposal of the new archaeal order Methanocellales ord. nov.</title>
        <authorList>
            <person name="Sakai S."/>
            <person name="Imachi H."/>
            <person name="Hanada S."/>
            <person name="Ohashi A."/>
            <person name="Harada H."/>
            <person name="Kamagata Y."/>
        </authorList>
    </citation>
    <scope>NUCLEOTIDE SEQUENCE [LARGE SCALE GENOMIC DNA]</scope>
    <source>
        <strain evidence="3">DSM 17711 / JCM 13418 / NBRC 101707 / SANAE</strain>
    </source>
</reference>
<organism evidence="2 3">
    <name type="scientific">Methanocella paludicola (strain DSM 17711 / JCM 13418 / NBRC 101707 / SANAE)</name>
    <dbReference type="NCBI Taxonomy" id="304371"/>
    <lineage>
        <taxon>Archaea</taxon>
        <taxon>Methanobacteriati</taxon>
        <taxon>Methanobacteriota</taxon>
        <taxon>Stenosarchaea group</taxon>
        <taxon>Methanomicrobia</taxon>
        <taxon>Methanocellales</taxon>
        <taxon>Methanocellaceae</taxon>
        <taxon>Methanocella</taxon>
    </lineage>
</organism>
<dbReference type="NCBIfam" id="TIGR03827">
    <property type="entry name" value="GNAT_ablB"/>
    <property type="match status" value="1"/>
</dbReference>
<keyword evidence="3" id="KW-1185">Reference proteome</keyword>
<dbReference type="PATRIC" id="fig|304371.9.peg.1960"/>
<dbReference type="RefSeq" id="WP_012900667.1">
    <property type="nucleotide sequence ID" value="NC_013665.1"/>
</dbReference>
<sequence>MMRDIIMRLGQSVVQHGNHNDRIYVMRLAKDDMPRIVHRLYDMALENSYSKIFVKVPGYALDTFIKAGYGIEAYVPGFFNGIEGGYFMAKYTDWTRSVDKRSGLLENVLAEAKAFSEWFKVPALKEHFTFHTADPDDAKELAGLYRRTFSTYPFPIMDAEYIKKSMGENVKYYFMCMKGRMVGAASAEMDHEQKNVEMTDFATLEGHRSKGISAFLLKKMEESMAAEGMKLSYTIARATSYPMNKVFSRAGYAYGGRLVNNTNICGAYESMNVWYKPLGAT</sequence>
<name>D1YZW8_METPS</name>
<evidence type="ECO:0000313" key="3">
    <source>
        <dbReference type="Proteomes" id="UP000001882"/>
    </source>
</evidence>
<dbReference type="GO" id="GO:0008080">
    <property type="term" value="F:N-acetyltransferase activity"/>
    <property type="evidence" value="ECO:0007669"/>
    <property type="project" value="InterPro"/>
</dbReference>
<dbReference type="InterPro" id="IPR016181">
    <property type="entry name" value="Acyl_CoA_acyltransferase"/>
</dbReference>
<dbReference type="AlphaFoldDB" id="D1YZW8"/>
<dbReference type="GeneID" id="8681792"/>
<evidence type="ECO:0000313" key="2">
    <source>
        <dbReference type="EMBL" id="BAI61990.1"/>
    </source>
</evidence>
<dbReference type="PROSITE" id="PS51186">
    <property type="entry name" value="GNAT"/>
    <property type="match status" value="1"/>
</dbReference>
<dbReference type="Proteomes" id="UP000001882">
    <property type="component" value="Chromosome"/>
</dbReference>
<dbReference type="InParanoid" id="D1YZW8"/>
<dbReference type="KEGG" id="mpd:MCP_1918"/>
<gene>
    <name evidence="2" type="ordered locus">MCP_1918</name>
</gene>
<dbReference type="EMBL" id="AP011532">
    <property type="protein sequence ID" value="BAI61990.1"/>
    <property type="molecule type" value="Genomic_DNA"/>
</dbReference>